<dbReference type="CDD" id="cd10447">
    <property type="entry name" value="GIY-YIG_unchar_2"/>
    <property type="match status" value="1"/>
</dbReference>
<reference evidence="2 3" key="1">
    <citation type="journal article" date="2022" name="Front. Microbiol.">
        <title>Identification and characterization of a novel class of self-sufficient cytochrome P450 hydroxylase involved in cyclohexanecarboxylate degradation in Paraburkholderia terrae strain KU-64.</title>
        <authorList>
            <person name="Yamamoto T."/>
            <person name="Hasegawa Y."/>
            <person name="Iwaki H."/>
        </authorList>
    </citation>
    <scope>NUCLEOTIDE SEQUENCE [LARGE SCALE GENOMIC DNA]</scope>
    <source>
        <strain evidence="2 3">KU-64</strain>
    </source>
</reference>
<keyword evidence="2" id="KW-0614">Plasmid</keyword>
<dbReference type="EMBL" id="AP024960">
    <property type="protein sequence ID" value="BCZ85755.1"/>
    <property type="molecule type" value="Genomic_DNA"/>
</dbReference>
<name>A0ABN6JZI2_9BURK</name>
<accession>A0ABN6JZI2</accession>
<proteinExistence type="predicted"/>
<dbReference type="Pfam" id="PF14267">
    <property type="entry name" value="DUF4357"/>
    <property type="match status" value="1"/>
</dbReference>
<protein>
    <submittedName>
        <fullName evidence="2">Methionine sulfoxide reductase</fullName>
    </submittedName>
</protein>
<evidence type="ECO:0000313" key="3">
    <source>
        <dbReference type="Proteomes" id="UP001319874"/>
    </source>
</evidence>
<gene>
    <name evidence="2" type="ORF">PTKU64_94300</name>
</gene>
<dbReference type="InterPro" id="IPR025579">
    <property type="entry name" value="DUF4357"/>
</dbReference>
<geneLocation type="plasmid" evidence="2 3">
    <name>pPT70</name>
</geneLocation>
<evidence type="ECO:0000259" key="1">
    <source>
        <dbReference type="Pfam" id="PF14267"/>
    </source>
</evidence>
<feature type="domain" description="DUF4357" evidence="1">
    <location>
        <begin position="240"/>
        <end position="284"/>
    </location>
</feature>
<dbReference type="RefSeq" id="WP_229518221.1">
    <property type="nucleotide sequence ID" value="NZ_AP024960.1"/>
</dbReference>
<organism evidence="2 3">
    <name type="scientific">Paraburkholderia terrae</name>
    <dbReference type="NCBI Taxonomy" id="311230"/>
    <lineage>
        <taxon>Bacteria</taxon>
        <taxon>Pseudomonadati</taxon>
        <taxon>Pseudomonadota</taxon>
        <taxon>Betaproteobacteria</taxon>
        <taxon>Burkholderiales</taxon>
        <taxon>Burkholderiaceae</taxon>
        <taxon>Paraburkholderia</taxon>
    </lineage>
</organism>
<keyword evidence="3" id="KW-1185">Reference proteome</keyword>
<sequence length="304" mass="33286">MRPFSLRVFVPSGDPTGILIATRDDGIGKATIFSRPLLGEVKGRKEWALPGVYLLINQSKLYIGEGDPVGKRLEGHAREKPFWTRALFFTADNRLNKAHIQHLESKLVKLALEASVADLDNGNSPQPPALGEEEYAFAENVLADLLLMLPLLGFTHFEAMQSVSEDIEEDTDAPTTSTGGKRRAAYSALPQGMLFYGTYKESRATLETTDGGVILKAGSTVVKDPVPSFDVWMAKYAQMRRQLMESGVIAEDNGRLVVKQDQFFSSASGAATVVRGVSSNADGWISKDNQSFGDMLRARKQKVT</sequence>
<evidence type="ECO:0000313" key="2">
    <source>
        <dbReference type="EMBL" id="BCZ85755.1"/>
    </source>
</evidence>
<dbReference type="Proteomes" id="UP001319874">
    <property type="component" value="Plasmid pPT70"/>
</dbReference>